<dbReference type="EMBL" id="MEUB01000011">
    <property type="protein sequence ID" value="OGC24233.1"/>
    <property type="molecule type" value="Genomic_DNA"/>
</dbReference>
<evidence type="ECO:0000313" key="3">
    <source>
        <dbReference type="Proteomes" id="UP000178417"/>
    </source>
</evidence>
<evidence type="ECO:0000256" key="1">
    <source>
        <dbReference type="SAM" id="Phobius"/>
    </source>
</evidence>
<reference evidence="2 3" key="1">
    <citation type="journal article" date="2016" name="Nat. Commun.">
        <title>Thousands of microbial genomes shed light on interconnected biogeochemical processes in an aquifer system.</title>
        <authorList>
            <person name="Anantharaman K."/>
            <person name="Brown C.T."/>
            <person name="Hug L.A."/>
            <person name="Sharon I."/>
            <person name="Castelle C.J."/>
            <person name="Probst A.J."/>
            <person name="Thomas B.C."/>
            <person name="Singh A."/>
            <person name="Wilkins M.J."/>
            <person name="Karaoz U."/>
            <person name="Brodie E.L."/>
            <person name="Williams K.H."/>
            <person name="Hubbard S.S."/>
            <person name="Banfield J.F."/>
        </authorList>
    </citation>
    <scope>NUCLEOTIDE SEQUENCE [LARGE SCALE GENOMIC DNA]</scope>
</reference>
<protein>
    <submittedName>
        <fullName evidence="2">Uncharacterized protein</fullName>
    </submittedName>
</protein>
<sequence>MDIYLRNILWFCLIVLVVFLIWAVVEIIFILKDVRNTSKSVSDVVSEVKTKARSVASILDIAEYVKRALKVLFGGEKQ</sequence>
<keyword evidence="1" id="KW-0812">Transmembrane</keyword>
<dbReference type="STRING" id="1802579.A2310_06785"/>
<keyword evidence="1" id="KW-1133">Transmembrane helix</keyword>
<dbReference type="Proteomes" id="UP000178417">
    <property type="component" value="Unassembled WGS sequence"/>
</dbReference>
<accession>A0A1F4SX30</accession>
<keyword evidence="1" id="KW-0472">Membrane</keyword>
<proteinExistence type="predicted"/>
<dbReference type="AlphaFoldDB" id="A0A1F4SX30"/>
<name>A0A1F4SX30_UNCSA</name>
<evidence type="ECO:0000313" key="2">
    <source>
        <dbReference type="EMBL" id="OGC24233.1"/>
    </source>
</evidence>
<comment type="caution">
    <text evidence="2">The sequence shown here is derived from an EMBL/GenBank/DDBJ whole genome shotgun (WGS) entry which is preliminary data.</text>
</comment>
<organism evidence="2 3">
    <name type="scientific">candidate division WOR-1 bacterium RIFOXYB2_FULL_37_13</name>
    <dbReference type="NCBI Taxonomy" id="1802579"/>
    <lineage>
        <taxon>Bacteria</taxon>
        <taxon>Bacillati</taxon>
        <taxon>Saganbacteria</taxon>
    </lineage>
</organism>
<feature type="transmembrane region" description="Helical" evidence="1">
    <location>
        <begin position="7"/>
        <end position="31"/>
    </location>
</feature>
<gene>
    <name evidence="2" type="ORF">A2310_06785</name>
</gene>